<proteinExistence type="inferred from homology"/>
<sequence>MPFFKVTLIRSGIGLSHKKLGVLKALGLRKRMRTVFHDVNPAIAGQLMKVKELIALSTSDKKLTRRQMHEKRQPPTGFEVEKSRLVTKEETPTGAVLDRTSRRSMNLCFGVDMI</sequence>
<accession>A0AAD6IWX7</accession>
<protein>
    <recommendedName>
        <fullName evidence="6">Large ribosomal subunit protein uL30m</fullName>
    </recommendedName>
</protein>
<comment type="similarity">
    <text evidence="2">Belongs to the universal ribosomal protein uL30 family.</text>
</comment>
<dbReference type="InterPro" id="IPR036919">
    <property type="entry name" value="Ribo_uL30_ferredoxin-like_sf"/>
</dbReference>
<evidence type="ECO:0000256" key="1">
    <source>
        <dbReference type="ARBA" id="ARBA00004173"/>
    </source>
</evidence>
<evidence type="ECO:0000256" key="3">
    <source>
        <dbReference type="ARBA" id="ARBA00022980"/>
    </source>
</evidence>
<evidence type="ECO:0000256" key="2">
    <source>
        <dbReference type="ARBA" id="ARBA00007594"/>
    </source>
</evidence>
<dbReference type="GO" id="GO:0005739">
    <property type="term" value="C:mitochondrion"/>
    <property type="evidence" value="ECO:0007669"/>
    <property type="project" value="UniProtKB-SubCell"/>
</dbReference>
<comment type="subcellular location">
    <subcellularLocation>
        <location evidence="1">Mitochondrion</location>
    </subcellularLocation>
</comment>
<keyword evidence="3 9" id="KW-0689">Ribosomal protein</keyword>
<evidence type="ECO:0000313" key="10">
    <source>
        <dbReference type="Proteomes" id="UP001221413"/>
    </source>
</evidence>
<dbReference type="PANTHER" id="PTHR15892:SF2">
    <property type="entry name" value="LARGE RIBOSOMAL SUBUNIT PROTEIN UL30M"/>
    <property type="match status" value="1"/>
</dbReference>
<dbReference type="Proteomes" id="UP001221413">
    <property type="component" value="Unassembled WGS sequence"/>
</dbReference>
<dbReference type="NCBIfam" id="TIGR01308">
    <property type="entry name" value="rpmD_bact"/>
    <property type="match status" value="1"/>
</dbReference>
<evidence type="ECO:0000313" key="9">
    <source>
        <dbReference type="EMBL" id="KAJ6260204.1"/>
    </source>
</evidence>
<gene>
    <name evidence="9" type="ORF">Dda_4428</name>
</gene>
<name>A0AAD6IWX7_DREDA</name>
<dbReference type="InterPro" id="IPR005996">
    <property type="entry name" value="Ribosomal_uL30_bac-type"/>
</dbReference>
<comment type="function">
    <text evidence="7">Component of the mitochondrial ribosome (mitoribosome), a dedicated translation machinery responsible for the synthesis of mitochondrial genome-encoded proteins, including at least some of the essential transmembrane subunits of the mitochondrial respiratory chain. The mitoribosomes are attached to the mitochondrial inner membrane and translation products are cotranslationally integrated into the membrane.</text>
</comment>
<keyword evidence="4" id="KW-0496">Mitochondrion</keyword>
<dbReference type="Gene3D" id="3.30.1390.20">
    <property type="entry name" value="Ribosomal protein L30, ferredoxin-like fold domain"/>
    <property type="match status" value="1"/>
</dbReference>
<keyword evidence="5" id="KW-0687">Ribonucleoprotein</keyword>
<evidence type="ECO:0000259" key="8">
    <source>
        <dbReference type="Pfam" id="PF00327"/>
    </source>
</evidence>
<dbReference type="GO" id="GO:0003735">
    <property type="term" value="F:structural constituent of ribosome"/>
    <property type="evidence" value="ECO:0007669"/>
    <property type="project" value="InterPro"/>
</dbReference>
<evidence type="ECO:0000256" key="4">
    <source>
        <dbReference type="ARBA" id="ARBA00023128"/>
    </source>
</evidence>
<dbReference type="Pfam" id="PF00327">
    <property type="entry name" value="Ribosomal_L30"/>
    <property type="match status" value="1"/>
</dbReference>
<reference evidence="9" key="1">
    <citation type="submission" date="2023-01" db="EMBL/GenBank/DDBJ databases">
        <title>The chitinases involved in constricting ring structure development in the nematode-trapping fungus Drechslerella dactyloides.</title>
        <authorList>
            <person name="Wang R."/>
            <person name="Zhang L."/>
            <person name="Tang P."/>
            <person name="Li S."/>
            <person name="Liang L."/>
        </authorList>
    </citation>
    <scope>NUCLEOTIDE SEQUENCE</scope>
    <source>
        <strain evidence="9">YMF1.00031</strain>
    </source>
</reference>
<organism evidence="9 10">
    <name type="scientific">Drechslerella dactyloides</name>
    <name type="common">Nematode-trapping fungus</name>
    <name type="synonym">Arthrobotrys dactyloides</name>
    <dbReference type="NCBI Taxonomy" id="74499"/>
    <lineage>
        <taxon>Eukaryota</taxon>
        <taxon>Fungi</taxon>
        <taxon>Dikarya</taxon>
        <taxon>Ascomycota</taxon>
        <taxon>Pezizomycotina</taxon>
        <taxon>Orbiliomycetes</taxon>
        <taxon>Orbiliales</taxon>
        <taxon>Orbiliaceae</taxon>
        <taxon>Drechslerella</taxon>
    </lineage>
</organism>
<evidence type="ECO:0000256" key="6">
    <source>
        <dbReference type="ARBA" id="ARBA00035281"/>
    </source>
</evidence>
<feature type="domain" description="Large ribosomal subunit protein uL30-like ferredoxin-like fold" evidence="8">
    <location>
        <begin position="4"/>
        <end position="54"/>
    </location>
</feature>
<evidence type="ECO:0000256" key="7">
    <source>
        <dbReference type="ARBA" id="ARBA00037226"/>
    </source>
</evidence>
<dbReference type="GO" id="GO:0006412">
    <property type="term" value="P:translation"/>
    <property type="evidence" value="ECO:0007669"/>
    <property type="project" value="InterPro"/>
</dbReference>
<dbReference type="AlphaFoldDB" id="A0AAD6IWX7"/>
<dbReference type="SUPFAM" id="SSF55129">
    <property type="entry name" value="Ribosomal protein L30p/L7e"/>
    <property type="match status" value="1"/>
</dbReference>
<dbReference type="PANTHER" id="PTHR15892">
    <property type="entry name" value="MITOCHONDRIAL RIBOSOMAL PROTEIN L30"/>
    <property type="match status" value="1"/>
</dbReference>
<dbReference type="CDD" id="cd01658">
    <property type="entry name" value="Ribosomal_L30"/>
    <property type="match status" value="1"/>
</dbReference>
<dbReference type="GO" id="GO:0015934">
    <property type="term" value="C:large ribosomal subunit"/>
    <property type="evidence" value="ECO:0007669"/>
    <property type="project" value="InterPro"/>
</dbReference>
<dbReference type="FunFam" id="3.30.1390.20:FF:000010">
    <property type="entry name" value="Large subunit ribosomal protein L30"/>
    <property type="match status" value="1"/>
</dbReference>
<comment type="caution">
    <text evidence="9">The sequence shown here is derived from an EMBL/GenBank/DDBJ whole genome shotgun (WGS) entry which is preliminary data.</text>
</comment>
<evidence type="ECO:0000256" key="5">
    <source>
        <dbReference type="ARBA" id="ARBA00023274"/>
    </source>
</evidence>
<dbReference type="InterPro" id="IPR016082">
    <property type="entry name" value="Ribosomal_uL30_ferredoxin-like"/>
</dbReference>
<dbReference type="EMBL" id="JAQGDS010000005">
    <property type="protein sequence ID" value="KAJ6260204.1"/>
    <property type="molecule type" value="Genomic_DNA"/>
</dbReference>
<keyword evidence="10" id="KW-1185">Reference proteome</keyword>